<dbReference type="Proteomes" id="UP000887565">
    <property type="component" value="Unplaced"/>
</dbReference>
<sequence>NSESRFLAKTRATTKTVVLPTTALLAAADQYGLGGEIPQEHPQKSLAMMTPSRFGSHMADVGIPTFWANKSKFCSFNETLKLWQLMTSLQTAQQRNIIYICKILKPQELMIVEKPVENVKVLLKNYGS</sequence>
<accession>A0A915JXY5</accession>
<reference evidence="2" key="1">
    <citation type="submission" date="2022-11" db="UniProtKB">
        <authorList>
            <consortium name="WormBaseParasite"/>
        </authorList>
    </citation>
    <scope>IDENTIFICATION</scope>
</reference>
<dbReference type="AlphaFoldDB" id="A0A915JXY5"/>
<organism evidence="1 2">
    <name type="scientific">Romanomermis culicivorax</name>
    <name type="common">Nematode worm</name>
    <dbReference type="NCBI Taxonomy" id="13658"/>
    <lineage>
        <taxon>Eukaryota</taxon>
        <taxon>Metazoa</taxon>
        <taxon>Ecdysozoa</taxon>
        <taxon>Nematoda</taxon>
        <taxon>Enoplea</taxon>
        <taxon>Dorylaimia</taxon>
        <taxon>Mermithida</taxon>
        <taxon>Mermithoidea</taxon>
        <taxon>Mermithidae</taxon>
        <taxon>Romanomermis</taxon>
    </lineage>
</organism>
<proteinExistence type="predicted"/>
<name>A0A915JXY5_ROMCU</name>
<dbReference type="WBParaSite" id="nRc.2.0.1.t30943-RA">
    <property type="protein sequence ID" value="nRc.2.0.1.t30943-RA"/>
    <property type="gene ID" value="nRc.2.0.1.g30943"/>
</dbReference>
<keyword evidence="1" id="KW-1185">Reference proteome</keyword>
<evidence type="ECO:0000313" key="2">
    <source>
        <dbReference type="WBParaSite" id="nRc.2.0.1.t30943-RA"/>
    </source>
</evidence>
<protein>
    <submittedName>
        <fullName evidence="2">Uncharacterized protein</fullName>
    </submittedName>
</protein>
<evidence type="ECO:0000313" key="1">
    <source>
        <dbReference type="Proteomes" id="UP000887565"/>
    </source>
</evidence>